<proteinExistence type="predicted"/>
<reference evidence="6" key="1">
    <citation type="journal article" date="2019" name="Int. J. Syst. Evol. Microbiol.">
        <title>The Global Catalogue of Microorganisms (GCM) 10K type strain sequencing project: providing services to taxonomists for standard genome sequencing and annotation.</title>
        <authorList>
            <consortium name="The Broad Institute Genomics Platform"/>
            <consortium name="The Broad Institute Genome Sequencing Center for Infectious Disease"/>
            <person name="Wu L."/>
            <person name="Ma J."/>
        </authorList>
    </citation>
    <scope>NUCLEOTIDE SEQUENCE [LARGE SCALE GENOMIC DNA]</scope>
    <source>
        <strain evidence="6">KCTC 52168</strain>
    </source>
</reference>
<evidence type="ECO:0000256" key="1">
    <source>
        <dbReference type="ARBA" id="ARBA00022490"/>
    </source>
</evidence>
<protein>
    <submittedName>
        <fullName evidence="5">Chorismate--pyruvate lyase family protein</fullName>
    </submittedName>
</protein>
<evidence type="ECO:0000313" key="6">
    <source>
        <dbReference type="Proteomes" id="UP001595556"/>
    </source>
</evidence>
<dbReference type="PANTHER" id="PTHR38683:SF1">
    <property type="entry name" value="CHORISMATE PYRUVATE-LYASE"/>
    <property type="match status" value="1"/>
</dbReference>
<keyword evidence="3 5" id="KW-0456">Lyase</keyword>
<dbReference type="Pfam" id="PF04345">
    <property type="entry name" value="Chor_lyase"/>
    <property type="match status" value="1"/>
</dbReference>
<keyword evidence="1" id="KW-0963">Cytoplasm</keyword>
<evidence type="ECO:0000313" key="5">
    <source>
        <dbReference type="EMBL" id="MFC3147343.1"/>
    </source>
</evidence>
<organism evidence="5 6">
    <name type="scientific">Piscinibacterium candidicorallinum</name>
    <dbReference type="NCBI Taxonomy" id="1793872"/>
    <lineage>
        <taxon>Bacteria</taxon>
        <taxon>Pseudomonadati</taxon>
        <taxon>Pseudomonadota</taxon>
        <taxon>Betaproteobacteria</taxon>
        <taxon>Burkholderiales</taxon>
        <taxon>Piscinibacterium</taxon>
    </lineage>
</organism>
<comment type="caution">
    <text evidence="5">The sequence shown here is derived from an EMBL/GenBank/DDBJ whole genome shotgun (WGS) entry which is preliminary data.</text>
</comment>
<dbReference type="InterPro" id="IPR028978">
    <property type="entry name" value="Chorismate_lyase_/UTRA_dom_sf"/>
</dbReference>
<accession>A0ABV7H3L0</accession>
<dbReference type="GO" id="GO:0016829">
    <property type="term" value="F:lyase activity"/>
    <property type="evidence" value="ECO:0007669"/>
    <property type="project" value="UniProtKB-KW"/>
</dbReference>
<dbReference type="EMBL" id="JBHRTI010000003">
    <property type="protein sequence ID" value="MFC3147343.1"/>
    <property type="molecule type" value="Genomic_DNA"/>
</dbReference>
<keyword evidence="6" id="KW-1185">Reference proteome</keyword>
<dbReference type="Proteomes" id="UP001595556">
    <property type="component" value="Unassembled WGS sequence"/>
</dbReference>
<evidence type="ECO:0000256" key="3">
    <source>
        <dbReference type="ARBA" id="ARBA00023239"/>
    </source>
</evidence>
<dbReference type="PANTHER" id="PTHR38683">
    <property type="entry name" value="CHORISMATE PYRUVATE-LYASE"/>
    <property type="match status" value="1"/>
</dbReference>
<dbReference type="SUPFAM" id="SSF64288">
    <property type="entry name" value="Chorismate lyase-like"/>
    <property type="match status" value="1"/>
</dbReference>
<dbReference type="RefSeq" id="WP_377302276.1">
    <property type="nucleotide sequence ID" value="NZ_CP180191.1"/>
</dbReference>
<keyword evidence="2" id="KW-0831">Ubiquinone biosynthesis</keyword>
<sequence>MRFANHPVRLRSLKPTGKLRHLFTRREAMARLLADGWRRHTLHPEVARIESLTAHLRKRGKLTVKLIEVGVANATAQERRTLGARRRVWVRRIELHVDGVPMIAARSATAARHLKGPWRYLPRLQRRPMGEVLFADPIVARSPRVFRVERYNGVGGLPSRRSLFIRQGAPLVVEEIFLGRLDR</sequence>
<dbReference type="InterPro" id="IPR007440">
    <property type="entry name" value="Chorismate--pyruvate_lyase"/>
</dbReference>
<name>A0ABV7H3L0_9BURK</name>
<keyword evidence="4" id="KW-0670">Pyruvate</keyword>
<evidence type="ECO:0000256" key="4">
    <source>
        <dbReference type="ARBA" id="ARBA00023317"/>
    </source>
</evidence>
<evidence type="ECO:0000256" key="2">
    <source>
        <dbReference type="ARBA" id="ARBA00022688"/>
    </source>
</evidence>
<dbReference type="Gene3D" id="3.40.1410.10">
    <property type="entry name" value="Chorismate lyase-like"/>
    <property type="match status" value="1"/>
</dbReference>
<gene>
    <name evidence="5" type="ORF">ACFOEN_06790</name>
</gene>